<dbReference type="Pfam" id="PF17921">
    <property type="entry name" value="Integrase_H2C2"/>
    <property type="match status" value="1"/>
</dbReference>
<dbReference type="GO" id="GO:0015074">
    <property type="term" value="P:DNA integration"/>
    <property type="evidence" value="ECO:0007669"/>
    <property type="project" value="InterPro"/>
</dbReference>
<feature type="region of interest" description="Disordered" evidence="3">
    <location>
        <begin position="574"/>
        <end position="661"/>
    </location>
</feature>
<dbReference type="InterPro" id="IPR050951">
    <property type="entry name" value="Retrovirus_Pol_polyprotein"/>
</dbReference>
<dbReference type="GO" id="GO:0003676">
    <property type="term" value="F:nucleic acid binding"/>
    <property type="evidence" value="ECO:0007669"/>
    <property type="project" value="InterPro"/>
</dbReference>
<name>A0A8I6SEX5_CIMLE</name>
<evidence type="ECO:0000313" key="6">
    <source>
        <dbReference type="Proteomes" id="UP000494040"/>
    </source>
</evidence>
<evidence type="ECO:0000259" key="4">
    <source>
        <dbReference type="PROSITE" id="PS50994"/>
    </source>
</evidence>
<protein>
    <recommendedName>
        <fullName evidence="1">RNA-directed DNA polymerase</fullName>
        <ecNumber evidence="1">2.7.7.49</ecNumber>
    </recommendedName>
</protein>
<dbReference type="InterPro" id="IPR036397">
    <property type="entry name" value="RNaseH_sf"/>
</dbReference>
<dbReference type="Pfam" id="PF17919">
    <property type="entry name" value="RT_RNaseH_2"/>
    <property type="match status" value="1"/>
</dbReference>
<organism evidence="5 6">
    <name type="scientific">Cimex lectularius</name>
    <name type="common">Bed bug</name>
    <name type="synonym">Acanthia lectularia</name>
    <dbReference type="NCBI Taxonomy" id="79782"/>
    <lineage>
        <taxon>Eukaryota</taxon>
        <taxon>Metazoa</taxon>
        <taxon>Ecdysozoa</taxon>
        <taxon>Arthropoda</taxon>
        <taxon>Hexapoda</taxon>
        <taxon>Insecta</taxon>
        <taxon>Pterygota</taxon>
        <taxon>Neoptera</taxon>
        <taxon>Paraneoptera</taxon>
        <taxon>Hemiptera</taxon>
        <taxon>Heteroptera</taxon>
        <taxon>Panheteroptera</taxon>
        <taxon>Cimicomorpha</taxon>
        <taxon>Cimicidae</taxon>
        <taxon>Cimex</taxon>
    </lineage>
</organism>
<dbReference type="GeneID" id="112126752"/>
<dbReference type="Gene3D" id="3.30.420.10">
    <property type="entry name" value="Ribonuclease H-like superfamily/Ribonuclease H"/>
    <property type="match status" value="1"/>
</dbReference>
<dbReference type="GO" id="GO:0003964">
    <property type="term" value="F:RNA-directed DNA polymerase activity"/>
    <property type="evidence" value="ECO:0007669"/>
    <property type="project" value="UniProtKB-EC"/>
</dbReference>
<proteinExistence type="predicted"/>
<feature type="domain" description="Integrase catalytic" evidence="4">
    <location>
        <begin position="330"/>
        <end position="492"/>
    </location>
</feature>
<dbReference type="InterPro" id="IPR001584">
    <property type="entry name" value="Integrase_cat-core"/>
</dbReference>
<evidence type="ECO:0000256" key="2">
    <source>
        <dbReference type="ARBA" id="ARBA00023268"/>
    </source>
</evidence>
<dbReference type="GO" id="GO:0042575">
    <property type="term" value="C:DNA polymerase complex"/>
    <property type="evidence" value="ECO:0007669"/>
    <property type="project" value="UniProtKB-ARBA"/>
</dbReference>
<dbReference type="PROSITE" id="PS50994">
    <property type="entry name" value="INTEGRASE"/>
    <property type="match status" value="1"/>
</dbReference>
<dbReference type="EC" id="2.7.7.49" evidence="1"/>
<evidence type="ECO:0000256" key="3">
    <source>
        <dbReference type="SAM" id="MobiDB-lite"/>
    </source>
</evidence>
<reference evidence="5" key="1">
    <citation type="submission" date="2022-01" db="UniProtKB">
        <authorList>
            <consortium name="EnsemblMetazoa"/>
        </authorList>
    </citation>
    <scope>IDENTIFICATION</scope>
</reference>
<dbReference type="InterPro" id="IPR043502">
    <property type="entry name" value="DNA/RNA_pol_sf"/>
</dbReference>
<dbReference type="SUPFAM" id="SSF56672">
    <property type="entry name" value="DNA/RNA polymerases"/>
    <property type="match status" value="1"/>
</dbReference>
<dbReference type="InterPro" id="IPR041577">
    <property type="entry name" value="RT_RNaseH_2"/>
</dbReference>
<dbReference type="AlphaFoldDB" id="A0A8I6SEX5"/>
<dbReference type="Proteomes" id="UP000494040">
    <property type="component" value="Unassembled WGS sequence"/>
</dbReference>
<dbReference type="InterPro" id="IPR043128">
    <property type="entry name" value="Rev_trsase/Diguanyl_cyclase"/>
</dbReference>
<dbReference type="FunFam" id="1.10.340.70:FF:000003">
    <property type="entry name" value="Protein CBG25708"/>
    <property type="match status" value="1"/>
</dbReference>
<dbReference type="EnsemblMetazoa" id="XM_024226509.1">
    <property type="protein sequence ID" value="XP_024082277.1"/>
    <property type="gene ID" value="LOC112126752"/>
</dbReference>
<dbReference type="Gene3D" id="1.10.340.70">
    <property type="match status" value="1"/>
</dbReference>
<feature type="compositionally biased region" description="Basic and acidic residues" evidence="3">
    <location>
        <begin position="581"/>
        <end position="599"/>
    </location>
</feature>
<dbReference type="PANTHER" id="PTHR37984">
    <property type="entry name" value="PROTEIN CBG26694"/>
    <property type="match status" value="1"/>
</dbReference>
<feature type="compositionally biased region" description="Basic and acidic residues" evidence="3">
    <location>
        <begin position="614"/>
        <end position="634"/>
    </location>
</feature>
<dbReference type="InterPro" id="IPR012337">
    <property type="entry name" value="RNaseH-like_sf"/>
</dbReference>
<dbReference type="CDD" id="cd09274">
    <property type="entry name" value="RNase_HI_RT_Ty3"/>
    <property type="match status" value="1"/>
</dbReference>
<dbReference type="Gene3D" id="3.30.70.270">
    <property type="match status" value="1"/>
</dbReference>
<evidence type="ECO:0000256" key="1">
    <source>
        <dbReference type="ARBA" id="ARBA00012493"/>
    </source>
</evidence>
<accession>A0A8I6SEX5</accession>
<dbReference type="KEGG" id="clec:112126752"/>
<dbReference type="OrthoDB" id="6625515at2759"/>
<dbReference type="SUPFAM" id="SSF53098">
    <property type="entry name" value="Ribonuclease H-like"/>
    <property type="match status" value="1"/>
</dbReference>
<dbReference type="FunFam" id="3.30.70.270:FF:000020">
    <property type="entry name" value="Transposon Tf2-6 polyprotein-like Protein"/>
    <property type="match status" value="1"/>
</dbReference>
<dbReference type="PANTHER" id="PTHR37984:SF5">
    <property type="entry name" value="PROTEIN NYNRIN-LIKE"/>
    <property type="match status" value="1"/>
</dbReference>
<dbReference type="InterPro" id="IPR041588">
    <property type="entry name" value="Integrase_H2C2"/>
</dbReference>
<dbReference type="OMA" id="MAWIANY"/>
<keyword evidence="2" id="KW-0511">Multifunctional enzyme</keyword>
<dbReference type="Pfam" id="PF00665">
    <property type="entry name" value="rve"/>
    <property type="match status" value="1"/>
</dbReference>
<dbReference type="RefSeq" id="XP_024082277.1">
    <property type="nucleotide sequence ID" value="XM_024226509.1"/>
</dbReference>
<evidence type="ECO:0000313" key="5">
    <source>
        <dbReference type="EnsemblMetazoa" id="XP_024082277.1"/>
    </source>
</evidence>
<keyword evidence="6" id="KW-1185">Reference proteome</keyword>
<sequence length="661" mass="77000">MVTFYIKFIPKAAEILHPLYSLLKQNNRWIWSEKCEQAFKKIKQVLTSRPVLTHFDQKLPLRLTVDASAKAVGAVLSHVLPEGERPIAYASQVLNSAQQKYPSIEREAYAIIFGCTKFKDYLFCKEFELVTDYRPLMYIFGARKKLPVYAANRLQRWAYLISNYNYSIKCVKSKDNCAYYLSRIDWGKQPAIDPLDEVNYFHFVAETVPFRLDWKKIKQGTRNDPELSRVVDSVVQGYRLPREIKYEPFIRRDKELTVEKGCLMWGYRVIIPQKFRETVLRELHANHFGSTKMKSLARSYFWWPSLDSDIENISKDCEVCCRFRENPPKSILQPWSWPSTTWTRLHVDFLGPINRNHCCLVVMDATSKWIENFFVVSMTAAVVIEKLQELFARFGLPRAITIDGAKCFTGKEFTSFLDSLGIVHLCGAPFHPQTNGAAESAVNTMKRCIQKTLASKENISLKTAVDLYLFQYRNMEHYATGETPASMLLKKQPRTIFTQMLPSSEGTFKYEAKMIKNSGRRNLILNKEDQIWAKDFREQKPKWTKGVVVKRLGNQTFLVKTEEGKIWKRHTNQLWPGSSRNYEKEQQDVQKERVDEERWPSGAEEDVTNNPEENSTKQETEEAEDKETSSERLPELMMKTPRLLRPREKLKPAVRYSPSSE</sequence>